<dbReference type="PANTHER" id="PTHR48081">
    <property type="entry name" value="AB HYDROLASE SUPERFAMILY PROTEIN C4A8.06C"/>
    <property type="match status" value="1"/>
</dbReference>
<evidence type="ECO:0000313" key="3">
    <source>
        <dbReference type="EMBL" id="MEB3346407.1"/>
    </source>
</evidence>
<evidence type="ECO:0000256" key="1">
    <source>
        <dbReference type="ARBA" id="ARBA00022801"/>
    </source>
</evidence>
<dbReference type="Gene3D" id="3.40.50.1820">
    <property type="entry name" value="alpha/beta hydrolase"/>
    <property type="match status" value="1"/>
</dbReference>
<keyword evidence="1 3" id="KW-0378">Hydrolase</keyword>
<proteinExistence type="predicted"/>
<dbReference type="GO" id="GO:0016787">
    <property type="term" value="F:hydrolase activity"/>
    <property type="evidence" value="ECO:0007669"/>
    <property type="project" value="UniProtKB-KW"/>
</dbReference>
<gene>
    <name evidence="3" type="ORF">U6A24_13100</name>
</gene>
<feature type="domain" description="Alpha/beta hydrolase fold-3" evidence="2">
    <location>
        <begin position="73"/>
        <end position="272"/>
    </location>
</feature>
<protein>
    <submittedName>
        <fullName evidence="3">Alpha/beta hydrolase</fullName>
    </submittedName>
</protein>
<dbReference type="Pfam" id="PF07859">
    <property type="entry name" value="Abhydrolase_3"/>
    <property type="match status" value="1"/>
</dbReference>
<dbReference type="EMBL" id="JAYKLX010000006">
    <property type="protein sequence ID" value="MEB3346407.1"/>
    <property type="molecule type" value="Genomic_DNA"/>
</dbReference>
<keyword evidence="4" id="KW-1185">Reference proteome</keyword>
<evidence type="ECO:0000313" key="4">
    <source>
        <dbReference type="Proteomes" id="UP001327027"/>
    </source>
</evidence>
<dbReference type="SUPFAM" id="SSF53474">
    <property type="entry name" value="alpha/beta-Hydrolases"/>
    <property type="match status" value="1"/>
</dbReference>
<dbReference type="Proteomes" id="UP001327027">
    <property type="component" value="Unassembled WGS sequence"/>
</dbReference>
<dbReference type="InterPro" id="IPR013094">
    <property type="entry name" value="AB_hydrolase_3"/>
</dbReference>
<dbReference type="InterPro" id="IPR050300">
    <property type="entry name" value="GDXG_lipolytic_enzyme"/>
</dbReference>
<organism evidence="3 4">
    <name type="scientific">Aquimarina gracilis</name>
    <dbReference type="NCBI Taxonomy" id="874422"/>
    <lineage>
        <taxon>Bacteria</taxon>
        <taxon>Pseudomonadati</taxon>
        <taxon>Bacteroidota</taxon>
        <taxon>Flavobacteriia</taxon>
        <taxon>Flavobacteriales</taxon>
        <taxon>Flavobacteriaceae</taxon>
        <taxon>Aquimarina</taxon>
    </lineage>
</organism>
<accession>A0ABU5ZX24</accession>
<dbReference type="InterPro" id="IPR029058">
    <property type="entry name" value="AB_hydrolase_fold"/>
</dbReference>
<sequence>MSFGYFLVKLVLKLKGEKQSWSEDPINYKKKRKQNIRVPNRWLLQGCTFDQKDIGKNRVTQIIPKNEQGSGLLIYCHGGAFVYGPTRENWVALAKIAKQSRTRAWMIDYPKAPENTIDTITQSVYQAYQEATKTYNPSNIGLMGDSAGGSLILTLTQRLVKEAKELPKQLIPITPIVDASVSNPKIKEIDKIDPILSLKGVLSANKMCVGDLSLEDPLISPLYGDIDKLPPIYLFMATDDILTPDQELFIEKIRKVNGNIEVITGKGLPHVWPILPIMKEAKEAIRRIVTITKELKGEG</sequence>
<name>A0ABU5ZX24_9FLAO</name>
<dbReference type="PANTHER" id="PTHR48081:SF8">
    <property type="entry name" value="ALPHA_BETA HYDROLASE FOLD-3 DOMAIN-CONTAINING PROTEIN-RELATED"/>
    <property type="match status" value="1"/>
</dbReference>
<dbReference type="RefSeq" id="WP_324180437.1">
    <property type="nucleotide sequence ID" value="NZ_BAABAW010000006.1"/>
</dbReference>
<comment type="caution">
    <text evidence="3">The sequence shown here is derived from an EMBL/GenBank/DDBJ whole genome shotgun (WGS) entry which is preliminary data.</text>
</comment>
<reference evidence="3 4" key="1">
    <citation type="journal article" date="2013" name="Int. J. Syst. Evol. Microbiol.">
        <title>Aquimarina gracilis sp. nov., isolated from the gut microflora of a mussel, Mytilus coruscus, and emended description of Aquimarina spongiae.</title>
        <authorList>
            <person name="Park S.C."/>
            <person name="Choe H.N."/>
            <person name="Baik K.S."/>
            <person name="Seong C.N."/>
        </authorList>
    </citation>
    <scope>NUCLEOTIDE SEQUENCE [LARGE SCALE GENOMIC DNA]</scope>
    <source>
        <strain evidence="3 4">PSC32</strain>
    </source>
</reference>
<evidence type="ECO:0000259" key="2">
    <source>
        <dbReference type="Pfam" id="PF07859"/>
    </source>
</evidence>